<dbReference type="InterPro" id="IPR000743">
    <property type="entry name" value="Glyco_hydro_28"/>
</dbReference>
<evidence type="ECO:0008006" key="9">
    <source>
        <dbReference type="Google" id="ProtNLM"/>
    </source>
</evidence>
<evidence type="ECO:0000256" key="5">
    <source>
        <dbReference type="ARBA" id="ARBA00023295"/>
    </source>
</evidence>
<dbReference type="InterPro" id="IPR011050">
    <property type="entry name" value="Pectin_lyase_fold/virulence"/>
</dbReference>
<dbReference type="Pfam" id="PF00295">
    <property type="entry name" value="Glyco_hydro_28"/>
    <property type="match status" value="1"/>
</dbReference>
<evidence type="ECO:0000256" key="1">
    <source>
        <dbReference type="ARBA" id="ARBA00008834"/>
    </source>
</evidence>
<keyword evidence="5 6" id="KW-0326">Glycosidase</keyword>
<dbReference type="PANTHER" id="PTHR31736">
    <property type="match status" value="1"/>
</dbReference>
<dbReference type="InterPro" id="IPR012334">
    <property type="entry name" value="Pectin_lyas_fold"/>
</dbReference>
<evidence type="ECO:0000256" key="2">
    <source>
        <dbReference type="ARBA" id="ARBA00022801"/>
    </source>
</evidence>
<dbReference type="PANTHER" id="PTHR31736:SF19">
    <property type="entry name" value="PECTIN LYASE SUPERFAMILY PROTEIN-RELATED"/>
    <property type="match status" value="1"/>
</dbReference>
<gene>
    <name evidence="7" type="ORF">PCOR1329_LOCUS32618</name>
</gene>
<keyword evidence="8" id="KW-1185">Reference proteome</keyword>
<comment type="similarity">
    <text evidence="1 6">Belongs to the glycosyl hydrolase 28 family.</text>
</comment>
<organism evidence="7 8">
    <name type="scientific">Prorocentrum cordatum</name>
    <dbReference type="NCBI Taxonomy" id="2364126"/>
    <lineage>
        <taxon>Eukaryota</taxon>
        <taxon>Sar</taxon>
        <taxon>Alveolata</taxon>
        <taxon>Dinophyceae</taxon>
        <taxon>Prorocentrales</taxon>
        <taxon>Prorocentraceae</taxon>
        <taxon>Prorocentrum</taxon>
    </lineage>
</organism>
<evidence type="ECO:0000256" key="3">
    <source>
        <dbReference type="ARBA" id="ARBA00023157"/>
    </source>
</evidence>
<sequence>MSLPSYGWVCPCTVWLNPLFVQVRFFLIIMRRNSQGKVPDIFCLPPMTFSQMLQYFALLVVLSSSGDVVKAGRRSGKVFIYSGHPGDKGAAKANTALMTRMLQQLGTGETLHVPNDTFWMTGGLRAVDLARDVTIVLDGTLSFLPGREGWPTKNCSDGHHNPLQPVKDGTCVQEAFFIANVSGLSLTSSEGMAGTLFGSGESWWGYLSYLKHGEDRPRLLSIVNGTSMLVERWRFEQSACWTFTAFDVLDLEIRHCFISNRVSKTDDWHDVWNLDAFNTDGFDVAGKNIHIHDSEVWNQDDCFTIQPLDDTATNAKCTENVLVENVNASGLGLTVGAIHPSRGHTCIRNITFRHARMHHTFKGIYIKSGSSFDPKASGEITNILYDDIVMDTPSQVPIWIGPAQEADSKGACSLLWPKLSNYCPPPPPTVAWTNITLRNIQVLNAKQSPGVVLGNPAQPMQGLLFDNVVFSPADSSKGPWGDKFYYCEGVGAGAAVNGSFPVPPCFDARPDVVI</sequence>
<dbReference type="Gene3D" id="2.160.20.10">
    <property type="entry name" value="Single-stranded right-handed beta-helix, Pectin lyase-like"/>
    <property type="match status" value="1"/>
</dbReference>
<dbReference type="EMBL" id="CAUYUJ010013324">
    <property type="protein sequence ID" value="CAK0835983.1"/>
    <property type="molecule type" value="Genomic_DNA"/>
</dbReference>
<comment type="caution">
    <text evidence="7">The sequence shown here is derived from an EMBL/GenBank/DDBJ whole genome shotgun (WGS) entry which is preliminary data.</text>
</comment>
<evidence type="ECO:0000313" key="7">
    <source>
        <dbReference type="EMBL" id="CAK0835983.1"/>
    </source>
</evidence>
<keyword evidence="2 6" id="KW-0378">Hydrolase</keyword>
<proteinExistence type="inferred from homology"/>
<name>A0ABN9SU25_9DINO</name>
<dbReference type="SUPFAM" id="SSF51126">
    <property type="entry name" value="Pectin lyase-like"/>
    <property type="match status" value="1"/>
</dbReference>
<keyword evidence="3" id="KW-1015">Disulfide bond</keyword>
<evidence type="ECO:0000256" key="4">
    <source>
        <dbReference type="ARBA" id="ARBA00023180"/>
    </source>
</evidence>
<evidence type="ECO:0000256" key="6">
    <source>
        <dbReference type="RuleBase" id="RU361169"/>
    </source>
</evidence>
<reference evidence="7" key="1">
    <citation type="submission" date="2023-10" db="EMBL/GenBank/DDBJ databases">
        <authorList>
            <person name="Chen Y."/>
            <person name="Shah S."/>
            <person name="Dougan E. K."/>
            <person name="Thang M."/>
            <person name="Chan C."/>
        </authorList>
    </citation>
    <scope>NUCLEOTIDE SEQUENCE [LARGE SCALE GENOMIC DNA]</scope>
</reference>
<accession>A0ABN9SU25</accession>
<evidence type="ECO:0000313" key="8">
    <source>
        <dbReference type="Proteomes" id="UP001189429"/>
    </source>
</evidence>
<dbReference type="Proteomes" id="UP001189429">
    <property type="component" value="Unassembled WGS sequence"/>
</dbReference>
<protein>
    <recommendedName>
        <fullName evidence="9">Endo-polygalacturonase</fullName>
    </recommendedName>
</protein>
<keyword evidence="4" id="KW-0325">Glycoprotein</keyword>